<name>A0A1W2H339_9BACT</name>
<evidence type="ECO:0000313" key="3">
    <source>
        <dbReference type="Proteomes" id="UP000192333"/>
    </source>
</evidence>
<evidence type="ECO:0000313" key="2">
    <source>
        <dbReference type="EMBL" id="SMD43052.1"/>
    </source>
</evidence>
<sequence length="386" mass="44061">MKIFNKNQFIELSKKSGFPFISIYTPTTRLSTNAYKDDKTHFKNQLQEIESRLNSEKGFGWKETEKILSPAYALLENPEFWEHNSDMLAVFLFDGEMEIFQMPLEIKEGSHFIGSKPMLLPMIPELADDGHYYLLLLNLDHIYLYEATRNGIQEIDDEDFASSFTDEEKSGEDKGFQARGGGGVGSQFHGHSENSDEERKKRLLNFFHRVDNKLVPLLNKNPLPLYLAGVEYLAPIYREANSYNYLKEGKITGAFNHNDMMILHAKSWEVAEPYFEKERLERKASFGSYLANGLAINNDKLKLIKAALTGAVDTLLVNKDHVHLWGSYDETNHKIILSDTQEPGMHCLIDEAAAKVIDFKGKVYMVDPEMMPEESAAIAGILRYPL</sequence>
<protein>
    <submittedName>
        <fullName evidence="2">Uncharacterized protein</fullName>
    </submittedName>
</protein>
<dbReference type="STRING" id="758820.SAMN00777080_1628"/>
<dbReference type="RefSeq" id="WP_084119795.1">
    <property type="nucleotide sequence ID" value="NZ_LT838813.1"/>
</dbReference>
<organism evidence="2 3">
    <name type="scientific">Aquiflexum balticum DSM 16537</name>
    <dbReference type="NCBI Taxonomy" id="758820"/>
    <lineage>
        <taxon>Bacteria</taxon>
        <taxon>Pseudomonadati</taxon>
        <taxon>Bacteroidota</taxon>
        <taxon>Cytophagia</taxon>
        <taxon>Cytophagales</taxon>
        <taxon>Cyclobacteriaceae</taxon>
        <taxon>Aquiflexum</taxon>
    </lineage>
</organism>
<evidence type="ECO:0000256" key="1">
    <source>
        <dbReference type="SAM" id="MobiDB-lite"/>
    </source>
</evidence>
<dbReference type="OrthoDB" id="4393931at2"/>
<feature type="compositionally biased region" description="Basic and acidic residues" evidence="1">
    <location>
        <begin position="166"/>
        <end position="176"/>
    </location>
</feature>
<dbReference type="InterPro" id="IPR040837">
    <property type="entry name" value="Bact_RF_family7"/>
</dbReference>
<accession>A0A1W2H339</accession>
<gene>
    <name evidence="2" type="ORF">SAMN00777080_1628</name>
</gene>
<dbReference type="AlphaFoldDB" id="A0A1W2H339"/>
<keyword evidence="3" id="KW-1185">Reference proteome</keyword>
<proteinExistence type="predicted"/>
<feature type="region of interest" description="Disordered" evidence="1">
    <location>
        <begin position="163"/>
        <end position="194"/>
    </location>
</feature>
<dbReference type="Proteomes" id="UP000192333">
    <property type="component" value="Chromosome I"/>
</dbReference>
<dbReference type="EMBL" id="LT838813">
    <property type="protein sequence ID" value="SMD43052.1"/>
    <property type="molecule type" value="Genomic_DNA"/>
</dbReference>
<reference evidence="3" key="1">
    <citation type="submission" date="2017-04" db="EMBL/GenBank/DDBJ databases">
        <authorList>
            <person name="Varghese N."/>
            <person name="Submissions S."/>
        </authorList>
    </citation>
    <scope>NUCLEOTIDE SEQUENCE [LARGE SCALE GENOMIC DNA]</scope>
    <source>
        <strain evidence="3">DSM 16537</strain>
    </source>
</reference>
<dbReference type="Pfam" id="PF18849">
    <property type="entry name" value="baeRF_family7"/>
    <property type="match status" value="1"/>
</dbReference>